<feature type="domain" description="Kazal-like" evidence="1">
    <location>
        <begin position="20"/>
        <end position="72"/>
    </location>
</feature>
<dbReference type="SUPFAM" id="SSF100895">
    <property type="entry name" value="Kazal-type serine protease inhibitors"/>
    <property type="match status" value="1"/>
</dbReference>
<organism evidence="2 3">
    <name type="scientific">Runella defluvii</name>
    <dbReference type="NCBI Taxonomy" id="370973"/>
    <lineage>
        <taxon>Bacteria</taxon>
        <taxon>Pseudomonadati</taxon>
        <taxon>Bacteroidota</taxon>
        <taxon>Cytophagia</taxon>
        <taxon>Cytophagales</taxon>
        <taxon>Spirosomataceae</taxon>
        <taxon>Runella</taxon>
    </lineage>
</organism>
<dbReference type="InterPro" id="IPR002350">
    <property type="entry name" value="Kazal_dom"/>
</dbReference>
<dbReference type="RefSeq" id="WP_183977143.1">
    <property type="nucleotide sequence ID" value="NZ_JACIBY010000010.1"/>
</dbReference>
<dbReference type="SMART" id="SM00280">
    <property type="entry name" value="KAZAL"/>
    <property type="match status" value="1"/>
</dbReference>
<dbReference type="AlphaFoldDB" id="A0A7W6ES95"/>
<comment type="caution">
    <text evidence="2">The sequence shown here is derived from an EMBL/GenBank/DDBJ whole genome shotgun (WGS) entry which is preliminary data.</text>
</comment>
<protein>
    <recommendedName>
        <fullName evidence="1">Kazal-like domain-containing protein</fullName>
    </recommendedName>
</protein>
<evidence type="ECO:0000313" key="3">
    <source>
        <dbReference type="Proteomes" id="UP000541352"/>
    </source>
</evidence>
<reference evidence="2 3" key="1">
    <citation type="submission" date="2020-08" db="EMBL/GenBank/DDBJ databases">
        <title>Genomic Encyclopedia of Type Strains, Phase IV (KMG-IV): sequencing the most valuable type-strain genomes for metagenomic binning, comparative biology and taxonomic classification.</title>
        <authorList>
            <person name="Goeker M."/>
        </authorList>
    </citation>
    <scope>NUCLEOTIDE SEQUENCE [LARGE SCALE GENOMIC DNA]</scope>
    <source>
        <strain evidence="2 3">DSM 17976</strain>
    </source>
</reference>
<dbReference type="Pfam" id="PF00050">
    <property type="entry name" value="Kazal_1"/>
    <property type="match status" value="1"/>
</dbReference>
<evidence type="ECO:0000259" key="1">
    <source>
        <dbReference type="PROSITE" id="PS51465"/>
    </source>
</evidence>
<accession>A0A7W6ES95</accession>
<dbReference type="CDD" id="cd00104">
    <property type="entry name" value="KAZAL_FS"/>
    <property type="match status" value="1"/>
</dbReference>
<dbReference type="PROSITE" id="PS51465">
    <property type="entry name" value="KAZAL_2"/>
    <property type="match status" value="1"/>
</dbReference>
<dbReference type="InterPro" id="IPR036058">
    <property type="entry name" value="Kazal_dom_sf"/>
</dbReference>
<dbReference type="PROSITE" id="PS51257">
    <property type="entry name" value="PROKAR_LIPOPROTEIN"/>
    <property type="match status" value="1"/>
</dbReference>
<proteinExistence type="predicted"/>
<name>A0A7W6ES95_9BACT</name>
<dbReference type="Gene3D" id="3.30.60.30">
    <property type="match status" value="1"/>
</dbReference>
<evidence type="ECO:0000313" key="2">
    <source>
        <dbReference type="EMBL" id="MBB3840271.1"/>
    </source>
</evidence>
<gene>
    <name evidence="2" type="ORF">FHS57_004291</name>
</gene>
<dbReference type="Proteomes" id="UP000541352">
    <property type="component" value="Unassembled WGS sequence"/>
</dbReference>
<dbReference type="EMBL" id="JACIBY010000010">
    <property type="protein sequence ID" value="MBB3840271.1"/>
    <property type="molecule type" value="Genomic_DNA"/>
</dbReference>
<keyword evidence="3" id="KW-1185">Reference proteome</keyword>
<sequence>MKKSIFVALVLAGLVGCQKEEIASECVEKPNNGMVCTMQYDPVCGCNGKTYGNACIAGTVGITNFTKGECGKKD</sequence>